<dbReference type="AlphaFoldDB" id="A0A845MFI9"/>
<evidence type="ECO:0000256" key="2">
    <source>
        <dbReference type="ARBA" id="ARBA00023125"/>
    </source>
</evidence>
<dbReference type="Gene3D" id="1.10.357.10">
    <property type="entry name" value="Tetracycline Repressor, domain 2"/>
    <property type="match status" value="1"/>
</dbReference>
<evidence type="ECO:0000313" key="7">
    <source>
        <dbReference type="Proteomes" id="UP000445696"/>
    </source>
</evidence>
<dbReference type="PROSITE" id="PS01081">
    <property type="entry name" value="HTH_TETR_1"/>
    <property type="match status" value="1"/>
</dbReference>
<dbReference type="InterPro" id="IPR050109">
    <property type="entry name" value="HTH-type_TetR-like_transc_reg"/>
</dbReference>
<evidence type="ECO:0000256" key="3">
    <source>
        <dbReference type="ARBA" id="ARBA00023163"/>
    </source>
</evidence>
<dbReference type="SUPFAM" id="SSF48498">
    <property type="entry name" value="Tetracyclin repressor-like, C-terminal domain"/>
    <property type="match status" value="1"/>
</dbReference>
<keyword evidence="3" id="KW-0804">Transcription</keyword>
<evidence type="ECO:0000259" key="5">
    <source>
        <dbReference type="PROSITE" id="PS50977"/>
    </source>
</evidence>
<dbReference type="InterPro" id="IPR009057">
    <property type="entry name" value="Homeodomain-like_sf"/>
</dbReference>
<dbReference type="OrthoDB" id="7465645at2"/>
<dbReference type="InterPro" id="IPR036271">
    <property type="entry name" value="Tet_transcr_reg_TetR-rel_C_sf"/>
</dbReference>
<reference evidence="6 7" key="1">
    <citation type="journal article" date="2014" name="Int. J. Syst. Evol. Microbiol.">
        <title>Sneathiella chungangensis sp. nov., isolated from a marine sand, and emended description of the genus Sneathiella.</title>
        <authorList>
            <person name="Siamphan C."/>
            <person name="Kim H."/>
            <person name="Lee J.S."/>
            <person name="Kim W."/>
        </authorList>
    </citation>
    <scope>NUCLEOTIDE SEQUENCE [LARGE SCALE GENOMIC DNA]</scope>
    <source>
        <strain evidence="6 7">KCTC 32476</strain>
    </source>
</reference>
<organism evidence="6 7">
    <name type="scientific">Sneathiella chungangensis</name>
    <dbReference type="NCBI Taxonomy" id="1418234"/>
    <lineage>
        <taxon>Bacteria</taxon>
        <taxon>Pseudomonadati</taxon>
        <taxon>Pseudomonadota</taxon>
        <taxon>Alphaproteobacteria</taxon>
        <taxon>Sneathiellales</taxon>
        <taxon>Sneathiellaceae</taxon>
        <taxon>Sneathiella</taxon>
    </lineage>
</organism>
<dbReference type="Pfam" id="PF00440">
    <property type="entry name" value="TetR_N"/>
    <property type="match status" value="1"/>
</dbReference>
<dbReference type="RefSeq" id="WP_161338240.1">
    <property type="nucleotide sequence ID" value="NZ_JBHSDG010000001.1"/>
</dbReference>
<dbReference type="GO" id="GO:0000976">
    <property type="term" value="F:transcription cis-regulatory region binding"/>
    <property type="evidence" value="ECO:0007669"/>
    <property type="project" value="TreeGrafter"/>
</dbReference>
<sequence>MQERKIKTRNKIFASALKLFIEKGIDATSTKEITEGASVAEGTLYRHFASKDELAWALFQHHYGNIASELLKARRKSTDLRETVESTVYAFCKLVDHAPDAFRYCMLSQHDFFDRVAQNEGNPVLVIRGIIVDAIEAKQIPAGDPDVIAAMSLGVVMQPATFHLYGRLADPLINYADEFIEVIWLILNAREKKQ</sequence>
<evidence type="ECO:0000256" key="4">
    <source>
        <dbReference type="PROSITE-ProRule" id="PRU00335"/>
    </source>
</evidence>
<dbReference type="Proteomes" id="UP000445696">
    <property type="component" value="Unassembled WGS sequence"/>
</dbReference>
<evidence type="ECO:0000313" key="6">
    <source>
        <dbReference type="EMBL" id="MZR21804.1"/>
    </source>
</evidence>
<keyword evidence="7" id="KW-1185">Reference proteome</keyword>
<accession>A0A845MFI9</accession>
<dbReference type="InterPro" id="IPR001647">
    <property type="entry name" value="HTH_TetR"/>
</dbReference>
<keyword evidence="1" id="KW-0805">Transcription regulation</keyword>
<protein>
    <submittedName>
        <fullName evidence="6">TetR family transcriptional regulator</fullName>
    </submittedName>
</protein>
<feature type="DNA-binding region" description="H-T-H motif" evidence="4">
    <location>
        <begin position="29"/>
        <end position="48"/>
    </location>
</feature>
<dbReference type="PRINTS" id="PR00455">
    <property type="entry name" value="HTHTETR"/>
</dbReference>
<evidence type="ECO:0000256" key="1">
    <source>
        <dbReference type="ARBA" id="ARBA00023015"/>
    </source>
</evidence>
<dbReference type="PANTHER" id="PTHR30055:SF238">
    <property type="entry name" value="MYCOFACTOCIN BIOSYNTHESIS TRANSCRIPTIONAL REGULATOR MFTR-RELATED"/>
    <property type="match status" value="1"/>
</dbReference>
<dbReference type="PANTHER" id="PTHR30055">
    <property type="entry name" value="HTH-TYPE TRANSCRIPTIONAL REGULATOR RUTR"/>
    <property type="match status" value="1"/>
</dbReference>
<dbReference type="InterPro" id="IPR023772">
    <property type="entry name" value="DNA-bd_HTH_TetR-type_CS"/>
</dbReference>
<dbReference type="EMBL" id="WTVA01000002">
    <property type="protein sequence ID" value="MZR21804.1"/>
    <property type="molecule type" value="Genomic_DNA"/>
</dbReference>
<dbReference type="SUPFAM" id="SSF46689">
    <property type="entry name" value="Homeodomain-like"/>
    <property type="match status" value="1"/>
</dbReference>
<name>A0A845MFI9_9PROT</name>
<proteinExistence type="predicted"/>
<feature type="domain" description="HTH tetR-type" evidence="5">
    <location>
        <begin position="6"/>
        <end position="66"/>
    </location>
</feature>
<dbReference type="PROSITE" id="PS50977">
    <property type="entry name" value="HTH_TETR_2"/>
    <property type="match status" value="1"/>
</dbReference>
<keyword evidence="2 4" id="KW-0238">DNA-binding</keyword>
<comment type="caution">
    <text evidence="6">The sequence shown here is derived from an EMBL/GenBank/DDBJ whole genome shotgun (WGS) entry which is preliminary data.</text>
</comment>
<dbReference type="GO" id="GO:0003700">
    <property type="term" value="F:DNA-binding transcription factor activity"/>
    <property type="evidence" value="ECO:0007669"/>
    <property type="project" value="TreeGrafter"/>
</dbReference>
<gene>
    <name evidence="6" type="ORF">GQF03_05625</name>
</gene>